<feature type="non-terminal residue" evidence="2">
    <location>
        <position position="619"/>
    </location>
</feature>
<evidence type="ECO:0000313" key="2">
    <source>
        <dbReference type="EMBL" id="POW17871.1"/>
    </source>
</evidence>
<accession>A0A2S4W7Z1</accession>
<proteinExistence type="predicted"/>
<comment type="caution">
    <text evidence="2">The sequence shown here is derived from an EMBL/GenBank/DDBJ whole genome shotgun (WGS) entry which is preliminary data.</text>
</comment>
<evidence type="ECO:0000256" key="1">
    <source>
        <dbReference type="SAM" id="SignalP"/>
    </source>
</evidence>
<keyword evidence="3" id="KW-1185">Reference proteome</keyword>
<dbReference type="VEuPathDB" id="FungiDB:PSHT_05767"/>
<reference evidence="2" key="1">
    <citation type="submission" date="2017-12" db="EMBL/GenBank/DDBJ databases">
        <title>Gene loss provides genomic basis for host adaptation in cereal stripe rust fungi.</title>
        <authorList>
            <person name="Xia C."/>
        </authorList>
    </citation>
    <scope>NUCLEOTIDE SEQUENCE [LARGE SCALE GENOMIC DNA]</scope>
    <source>
        <strain evidence="2">93-210</strain>
    </source>
</reference>
<evidence type="ECO:0000313" key="3">
    <source>
        <dbReference type="Proteomes" id="UP000239156"/>
    </source>
</evidence>
<dbReference type="VEuPathDB" id="FungiDB:PSTT_00208"/>
<gene>
    <name evidence="2" type="ORF">PSTT_00208</name>
</gene>
<feature type="chain" id="PRO_5015546604" evidence="1">
    <location>
        <begin position="26"/>
        <end position="619"/>
    </location>
</feature>
<organism evidence="2 3">
    <name type="scientific">Puccinia striiformis</name>
    <dbReference type="NCBI Taxonomy" id="27350"/>
    <lineage>
        <taxon>Eukaryota</taxon>
        <taxon>Fungi</taxon>
        <taxon>Dikarya</taxon>
        <taxon>Basidiomycota</taxon>
        <taxon>Pucciniomycotina</taxon>
        <taxon>Pucciniomycetes</taxon>
        <taxon>Pucciniales</taxon>
        <taxon>Pucciniaceae</taxon>
        <taxon>Puccinia</taxon>
    </lineage>
</organism>
<dbReference type="EMBL" id="PKSL01000001">
    <property type="protein sequence ID" value="POW17871.1"/>
    <property type="molecule type" value="Genomic_DNA"/>
</dbReference>
<protein>
    <submittedName>
        <fullName evidence="2">Uncharacterized protein</fullName>
    </submittedName>
</protein>
<name>A0A2S4W7Z1_9BASI</name>
<dbReference type="Proteomes" id="UP000239156">
    <property type="component" value="Unassembled WGS sequence"/>
</dbReference>
<keyword evidence="1" id="KW-0732">Signal</keyword>
<sequence length="619" mass="70277">MTVPMGYQWIRMILLAALCSRATQCMDKLPLGKGSGPDLGKSRGSLCGMSLTPQKDISTAATAVSIEDVAKHPSGSVFRDGPVMKRPTVSQSDAEQYFKSIREFSQPSPGLSISHLDHIKASGNPYWSAVHINSLAEDFEIMPLKLENYLRMDHGDRKNHEADKDRLARIAEALKTAHDFLKQYIERTLSHWASENNVPKSTIFSDKFLSLKKNGFLSHQASEDGLPRPNIFSDNFLYLKKNTSGGQEKDLKISADTIKHTFPKECLESALSRLSAGFNYLDRDKDRDFRALHRIYIQTVDQTYKHNLLEPEEFEELIKANGYASVAARNMFLHFTDSAKDYKNPLFRNSDILLELWCSSPFVNMLKVIDDTPQKAEFLYEIIKADALDYIGTPRQGLVEKELVKPLKVLFEGQSLEGFERRILLENESQKCIQKIINFFLDNLVWEKEWGNNEALRLMAQTLKFIDENSLTLPGELQAESPNLSISALSAMFVEPLRNKINLFSARAQAMVELEKISVYLQKSFPLRNHGGLQKPISTTEELDLIKFHLENLPAQADYRKVIKGQDDGLAKWCKEEIDDKMNALRGEIDKIRRNPFGPGSSWNPGLLKMLTGKRKDKI</sequence>
<feature type="signal peptide" evidence="1">
    <location>
        <begin position="1"/>
        <end position="25"/>
    </location>
</feature>
<dbReference type="AlphaFoldDB" id="A0A2S4W7Z1"/>